<feature type="transmembrane region" description="Helical" evidence="1">
    <location>
        <begin position="274"/>
        <end position="296"/>
    </location>
</feature>
<keyword evidence="2" id="KW-0732">Signal</keyword>
<sequence length="336" mass="37614">MDFSKYISLLAISLCVCAGFIKAEIIHHGYLNASQQVSLSLNNSDPNICAEYMFMTNYKKGYFDLVTTPSTNTGFQQRIILTDMPHDVCPTQCSAEPNYCQVVSNRIFSRTQAVFSKCFPILYVYIVNQVPSINLEGFLEDTGIDQDDTLTIAPTSNLAEITDVNEVSDKEPVFTLKPKHLETDCLTLENVLPKCASLSKRQCIDKAFCSEECALLTCKDVEGKDLFSVCTDVQLKNEQLLDICTDHVFGGENYLFNKCVNPEPFSPSLTEAQVSIFLIVCVFMTLLVSCVCCYNLRLIKTGEAPCAICPICPDCLFPTEIEDEEDFKDDEFDSEF</sequence>
<evidence type="ECO:0000256" key="2">
    <source>
        <dbReference type="SAM" id="SignalP"/>
    </source>
</evidence>
<organism evidence="3 4">
    <name type="scientific">Euplotes crassus</name>
    <dbReference type="NCBI Taxonomy" id="5936"/>
    <lineage>
        <taxon>Eukaryota</taxon>
        <taxon>Sar</taxon>
        <taxon>Alveolata</taxon>
        <taxon>Ciliophora</taxon>
        <taxon>Intramacronucleata</taxon>
        <taxon>Spirotrichea</taxon>
        <taxon>Hypotrichia</taxon>
        <taxon>Euplotida</taxon>
        <taxon>Euplotidae</taxon>
        <taxon>Moneuplotes</taxon>
    </lineage>
</organism>
<proteinExistence type="predicted"/>
<keyword evidence="1" id="KW-0812">Transmembrane</keyword>
<protein>
    <submittedName>
        <fullName evidence="3">Uncharacterized protein</fullName>
    </submittedName>
</protein>
<dbReference type="Proteomes" id="UP001295684">
    <property type="component" value="Unassembled WGS sequence"/>
</dbReference>
<keyword evidence="1" id="KW-0472">Membrane</keyword>
<evidence type="ECO:0000313" key="4">
    <source>
        <dbReference type="Proteomes" id="UP001295684"/>
    </source>
</evidence>
<comment type="caution">
    <text evidence="3">The sequence shown here is derived from an EMBL/GenBank/DDBJ whole genome shotgun (WGS) entry which is preliminary data.</text>
</comment>
<reference evidence="3" key="1">
    <citation type="submission" date="2023-07" db="EMBL/GenBank/DDBJ databases">
        <authorList>
            <consortium name="AG Swart"/>
            <person name="Singh M."/>
            <person name="Singh A."/>
            <person name="Seah K."/>
            <person name="Emmerich C."/>
        </authorList>
    </citation>
    <scope>NUCLEOTIDE SEQUENCE</scope>
    <source>
        <strain evidence="3">DP1</strain>
    </source>
</reference>
<dbReference type="EMBL" id="CAMPGE010016529">
    <property type="protein sequence ID" value="CAI2375081.1"/>
    <property type="molecule type" value="Genomic_DNA"/>
</dbReference>
<dbReference type="AlphaFoldDB" id="A0AAD2CZA2"/>
<feature type="chain" id="PRO_5041908298" evidence="2">
    <location>
        <begin position="24"/>
        <end position="336"/>
    </location>
</feature>
<accession>A0AAD2CZA2</accession>
<evidence type="ECO:0000256" key="1">
    <source>
        <dbReference type="SAM" id="Phobius"/>
    </source>
</evidence>
<keyword evidence="4" id="KW-1185">Reference proteome</keyword>
<gene>
    <name evidence="3" type="ORF">ECRASSUSDP1_LOCUS16441</name>
</gene>
<feature type="signal peptide" evidence="2">
    <location>
        <begin position="1"/>
        <end position="23"/>
    </location>
</feature>
<keyword evidence="1" id="KW-1133">Transmembrane helix</keyword>
<name>A0AAD2CZA2_EUPCR</name>
<evidence type="ECO:0000313" key="3">
    <source>
        <dbReference type="EMBL" id="CAI2375081.1"/>
    </source>
</evidence>